<accession>A0A2W4U9C6</accession>
<comment type="caution">
    <text evidence="1">The sequence shown here is derived from an EMBL/GenBank/DDBJ whole genome shotgun (WGS) entry which is preliminary data.</text>
</comment>
<proteinExistence type="predicted"/>
<sequence>MRELVNYGDRYVGLKTVADLAAWVKAVAPQLPGYQQFASPKSKRDIEYGNWPIRWSTSHFDKAWQYKVGGSDHNANVARDAKWRIFAALERVCVDVNIKTTALKDCISSVAKNWFNKGVGWKTFKKHEDEIWACIKRAGDSTPSIGFSEDVDSFSELPVAQNIEPEFSGKRGYTQLSTLRCVVGIYSSVLASLSTSKSEANSGGSRVVKTATDLPSESGAAKSAIEPVNSRAEGIGIAAAVPLSGLCVGQAVRVVMPGGALDGLEAPVLAQTVDVLGQPVYQLDAQRQGQAITLPAECLQAIAAEDRDLPGKEVIRATAAQLVQVLGQACPFVGPGLWEIKREEIPAKAWCALQKLVVDG</sequence>
<reference evidence="1 2" key="2">
    <citation type="submission" date="2018-06" db="EMBL/GenBank/DDBJ databases">
        <title>Metagenomic assembly of (sub)arctic Cyanobacteria and their associated microbiome from non-axenic cultures.</title>
        <authorList>
            <person name="Baurain D."/>
        </authorList>
    </citation>
    <scope>NUCLEOTIDE SEQUENCE [LARGE SCALE GENOMIC DNA]</scope>
    <source>
        <strain evidence="1">ULC129bin1</strain>
    </source>
</reference>
<dbReference type="AlphaFoldDB" id="A0A2W4U9C6"/>
<gene>
    <name evidence="1" type="ORF">DCF25_13480</name>
</gene>
<evidence type="ECO:0000313" key="2">
    <source>
        <dbReference type="Proteomes" id="UP000249354"/>
    </source>
</evidence>
<dbReference type="Proteomes" id="UP000249354">
    <property type="component" value="Unassembled WGS sequence"/>
</dbReference>
<reference evidence="2" key="1">
    <citation type="submission" date="2018-04" db="EMBL/GenBank/DDBJ databases">
        <authorList>
            <person name="Cornet L."/>
        </authorList>
    </citation>
    <scope>NUCLEOTIDE SEQUENCE [LARGE SCALE GENOMIC DNA]</scope>
</reference>
<organism evidence="1 2">
    <name type="scientific">Leptolyngbya foveolarum</name>
    <dbReference type="NCBI Taxonomy" id="47253"/>
    <lineage>
        <taxon>Bacteria</taxon>
        <taxon>Bacillati</taxon>
        <taxon>Cyanobacteriota</taxon>
        <taxon>Cyanophyceae</taxon>
        <taxon>Leptolyngbyales</taxon>
        <taxon>Leptolyngbyaceae</taxon>
        <taxon>Leptolyngbya group</taxon>
        <taxon>Leptolyngbya</taxon>
    </lineage>
</organism>
<evidence type="ECO:0000313" key="1">
    <source>
        <dbReference type="EMBL" id="PZO15670.1"/>
    </source>
</evidence>
<name>A0A2W4U9C6_9CYAN</name>
<dbReference type="EMBL" id="QBMC01000090">
    <property type="protein sequence ID" value="PZO15670.1"/>
    <property type="molecule type" value="Genomic_DNA"/>
</dbReference>
<protein>
    <submittedName>
        <fullName evidence="1">Uncharacterized protein</fullName>
    </submittedName>
</protein>